<name>A0ABS6FIA2_9FIRM</name>
<keyword evidence="7" id="KW-1185">Reference proteome</keyword>
<proteinExistence type="inferred from homology"/>
<evidence type="ECO:0000313" key="7">
    <source>
        <dbReference type="Proteomes" id="UP000783742"/>
    </source>
</evidence>
<comment type="similarity">
    <text evidence="1">Belongs to the LysR transcriptional regulatory family.</text>
</comment>
<gene>
    <name evidence="6" type="ORF">KQI68_04820</name>
</gene>
<dbReference type="EMBL" id="JAHLQO010000003">
    <property type="protein sequence ID" value="MBU5669163.1"/>
    <property type="molecule type" value="Genomic_DNA"/>
</dbReference>
<dbReference type="RefSeq" id="WP_216549009.1">
    <property type="nucleotide sequence ID" value="NZ_JAHLQO010000003.1"/>
</dbReference>
<evidence type="ECO:0000256" key="1">
    <source>
        <dbReference type="ARBA" id="ARBA00009437"/>
    </source>
</evidence>
<evidence type="ECO:0000259" key="5">
    <source>
        <dbReference type="PROSITE" id="PS50931"/>
    </source>
</evidence>
<keyword evidence="4" id="KW-0804">Transcription</keyword>
<sequence>MRDFDWKILYELYKNPNMTKVADLLYISQPSLSKRIQNMEEEFDISIFNRTSQGLEFTKEGEYLANRAKIYLDFIVDTENKLHEIKTTEEKEIIIGSAYTYTRYELLDILSEYYGTNSDVNIKIVNEQSNILFRKVLEDEIDLAFVRGDYEGKFERILVAEDNCYLVSKNPLEISEIPNKSRIDFKTNDKSLELIKNWWEEEFKFSMEPKTSVKYLDFALNLVSKDLGYLICFLPKNYKNDLGLNLKPLYYKDESPVTRKSWLIYLKSRREKKIVSKFIDFIDERYKI</sequence>
<evidence type="ECO:0000313" key="6">
    <source>
        <dbReference type="EMBL" id="MBU5669163.1"/>
    </source>
</evidence>
<accession>A0ABS6FIA2</accession>
<organism evidence="6 7">
    <name type="scientific">Peptoniphilus ovalis</name>
    <dbReference type="NCBI Taxonomy" id="2841503"/>
    <lineage>
        <taxon>Bacteria</taxon>
        <taxon>Bacillati</taxon>
        <taxon>Bacillota</taxon>
        <taxon>Tissierellia</taxon>
        <taxon>Tissierellales</taxon>
        <taxon>Peptoniphilaceae</taxon>
        <taxon>Peptoniphilus</taxon>
    </lineage>
</organism>
<dbReference type="InterPro" id="IPR005119">
    <property type="entry name" value="LysR_subst-bd"/>
</dbReference>
<evidence type="ECO:0000256" key="2">
    <source>
        <dbReference type="ARBA" id="ARBA00023015"/>
    </source>
</evidence>
<evidence type="ECO:0000256" key="3">
    <source>
        <dbReference type="ARBA" id="ARBA00023125"/>
    </source>
</evidence>
<dbReference type="PANTHER" id="PTHR30126">
    <property type="entry name" value="HTH-TYPE TRANSCRIPTIONAL REGULATOR"/>
    <property type="match status" value="1"/>
</dbReference>
<feature type="domain" description="HTH lysR-type" evidence="5">
    <location>
        <begin position="1"/>
        <end position="58"/>
    </location>
</feature>
<keyword evidence="3" id="KW-0238">DNA-binding</keyword>
<dbReference type="Pfam" id="PF03466">
    <property type="entry name" value="LysR_substrate"/>
    <property type="match status" value="1"/>
</dbReference>
<comment type="caution">
    <text evidence="6">The sequence shown here is derived from an EMBL/GenBank/DDBJ whole genome shotgun (WGS) entry which is preliminary data.</text>
</comment>
<evidence type="ECO:0000256" key="4">
    <source>
        <dbReference type="ARBA" id="ARBA00023163"/>
    </source>
</evidence>
<dbReference type="CDD" id="cd05466">
    <property type="entry name" value="PBP2_LTTR_substrate"/>
    <property type="match status" value="1"/>
</dbReference>
<protein>
    <submittedName>
        <fullName evidence="6">LysR family transcriptional regulator</fullName>
    </submittedName>
</protein>
<dbReference type="Pfam" id="PF00126">
    <property type="entry name" value="HTH_1"/>
    <property type="match status" value="1"/>
</dbReference>
<reference evidence="6 7" key="1">
    <citation type="submission" date="2021-06" db="EMBL/GenBank/DDBJ databases">
        <authorList>
            <person name="Sun Q."/>
            <person name="Li D."/>
        </authorList>
    </citation>
    <scope>NUCLEOTIDE SEQUENCE [LARGE SCALE GENOMIC DNA]</scope>
    <source>
        <strain evidence="6 7">MSJ-1</strain>
    </source>
</reference>
<dbReference type="PANTHER" id="PTHR30126:SF78">
    <property type="entry name" value="HTH LYSR-TYPE DOMAIN-CONTAINING PROTEIN"/>
    <property type="match status" value="1"/>
</dbReference>
<keyword evidence="2" id="KW-0805">Transcription regulation</keyword>
<dbReference type="InterPro" id="IPR000847">
    <property type="entry name" value="LysR_HTH_N"/>
</dbReference>
<dbReference type="Proteomes" id="UP000783742">
    <property type="component" value="Unassembled WGS sequence"/>
</dbReference>
<dbReference type="PROSITE" id="PS50931">
    <property type="entry name" value="HTH_LYSR"/>
    <property type="match status" value="1"/>
</dbReference>